<name>A0A162GNE0_BDEBC</name>
<comment type="caution">
    <text evidence="2">The sequence shown here is derived from an EMBL/GenBank/DDBJ whole genome shotgun (WGS) entry which is preliminary data.</text>
</comment>
<accession>A0A162GNE0</accession>
<proteinExistence type="predicted"/>
<reference evidence="2 3" key="1">
    <citation type="submission" date="2016-03" db="EMBL/GenBank/DDBJ databases">
        <authorList>
            <person name="Ploux O."/>
        </authorList>
    </citation>
    <scope>NUCLEOTIDE SEQUENCE [LARGE SCALE GENOMIC DNA]</scope>
    <source>
        <strain evidence="2 3">EC13</strain>
    </source>
</reference>
<dbReference type="AlphaFoldDB" id="A0A162GNE0"/>
<organism evidence="2 3">
    <name type="scientific">Bdellovibrio bacteriovorus</name>
    <dbReference type="NCBI Taxonomy" id="959"/>
    <lineage>
        <taxon>Bacteria</taxon>
        <taxon>Pseudomonadati</taxon>
        <taxon>Bdellovibrionota</taxon>
        <taxon>Bdellovibrionia</taxon>
        <taxon>Bdellovibrionales</taxon>
        <taxon>Pseudobdellovibrionaceae</taxon>
        <taxon>Bdellovibrio</taxon>
    </lineage>
</organism>
<dbReference type="OrthoDB" id="5293386at2"/>
<evidence type="ECO:0000256" key="1">
    <source>
        <dbReference type="SAM" id="SignalP"/>
    </source>
</evidence>
<feature type="signal peptide" evidence="1">
    <location>
        <begin position="1"/>
        <end position="25"/>
    </location>
</feature>
<sequence>MAFRNHKFFYVTFILLLSFISSAQAMDEDTNLLVFEDKPTREAVVETESLEIKLDPSEVKESVKDFDREAFIREARDNMNREPSKEQIEIWNGPRNENDLVKVLQLNDSEIASFLAKKNAFLNKFAKSLAFFRISPAKINKALLELNNRFYESSHTVSRSNAKMGTVMFSLSGGLALPRKMVEAMNNRGLGGYVPKSGGFVYLLGFGASFGRKVDGSGKGKFVFELFMDVERLKSTLTGVAEVSAAGTYGLVFEQRPDKFATQKNSVTYGGLTGVFRQGPNQFGWAASTGMSFPPGIGAILVFQNEATRFYLFRSEGLKATLPALAMVKTNVLSYFRNLLGGKNQIVNCSHVF</sequence>
<dbReference type="RefSeq" id="WP_063205254.1">
    <property type="nucleotide sequence ID" value="NZ_LUKD01000001.1"/>
</dbReference>
<protein>
    <submittedName>
        <fullName evidence="2">Uncharacterized protein</fullName>
    </submittedName>
</protein>
<gene>
    <name evidence="2" type="ORF">AZI87_04785</name>
</gene>
<evidence type="ECO:0000313" key="3">
    <source>
        <dbReference type="Proteomes" id="UP000075799"/>
    </source>
</evidence>
<feature type="chain" id="PRO_5007834503" evidence="1">
    <location>
        <begin position="26"/>
        <end position="353"/>
    </location>
</feature>
<keyword evidence="1" id="KW-0732">Signal</keyword>
<evidence type="ECO:0000313" key="2">
    <source>
        <dbReference type="EMBL" id="KYG68561.1"/>
    </source>
</evidence>
<dbReference type="EMBL" id="LUKD01000001">
    <property type="protein sequence ID" value="KYG68561.1"/>
    <property type="molecule type" value="Genomic_DNA"/>
</dbReference>
<dbReference type="Proteomes" id="UP000075799">
    <property type="component" value="Unassembled WGS sequence"/>
</dbReference>